<dbReference type="EMBL" id="JBHSDY010000002">
    <property type="protein sequence ID" value="MFC4297134.1"/>
    <property type="molecule type" value="Genomic_DNA"/>
</dbReference>
<keyword evidence="1" id="KW-0805">Transcription regulation</keyword>
<sequence>MEPSPPTAPSFVEGYLPALLARASQLISGEFHLVARQHGFSISEWRVMASLADGHLISIGDLAQLTVTKQPTVTRLLDRMEAKGQVERVPHPSDRRITLVHITPEGSRTIQHLIELAREHERRVLEPFGLARAEELKKTLRQIIQLHAVQPDGDAAAAADD</sequence>
<name>A0ABV8RWJ6_9BURK</name>
<dbReference type="InterPro" id="IPR039422">
    <property type="entry name" value="MarR/SlyA-like"/>
</dbReference>
<dbReference type="Proteomes" id="UP001595756">
    <property type="component" value="Unassembled WGS sequence"/>
</dbReference>
<dbReference type="InterPro" id="IPR036390">
    <property type="entry name" value="WH_DNA-bd_sf"/>
</dbReference>
<keyword evidence="2" id="KW-0238">DNA-binding</keyword>
<dbReference type="SUPFAM" id="SSF46785">
    <property type="entry name" value="Winged helix' DNA-binding domain"/>
    <property type="match status" value="1"/>
</dbReference>
<organism evidence="5 6">
    <name type="scientific">Castellaniella hirudinis</name>
    <dbReference type="NCBI Taxonomy" id="1144617"/>
    <lineage>
        <taxon>Bacteria</taxon>
        <taxon>Pseudomonadati</taxon>
        <taxon>Pseudomonadota</taxon>
        <taxon>Betaproteobacteria</taxon>
        <taxon>Burkholderiales</taxon>
        <taxon>Alcaligenaceae</taxon>
        <taxon>Castellaniella</taxon>
    </lineage>
</organism>
<feature type="domain" description="HTH marR-type" evidence="4">
    <location>
        <begin position="13"/>
        <end position="145"/>
    </location>
</feature>
<evidence type="ECO:0000256" key="1">
    <source>
        <dbReference type="ARBA" id="ARBA00023015"/>
    </source>
</evidence>
<reference evidence="6" key="1">
    <citation type="journal article" date="2019" name="Int. J. Syst. Evol. Microbiol.">
        <title>The Global Catalogue of Microorganisms (GCM) 10K type strain sequencing project: providing services to taxonomists for standard genome sequencing and annotation.</title>
        <authorList>
            <consortium name="The Broad Institute Genomics Platform"/>
            <consortium name="The Broad Institute Genome Sequencing Center for Infectious Disease"/>
            <person name="Wu L."/>
            <person name="Ma J."/>
        </authorList>
    </citation>
    <scope>NUCLEOTIDE SEQUENCE [LARGE SCALE GENOMIC DNA]</scope>
    <source>
        <strain evidence="6">CGMCC 1.19029</strain>
    </source>
</reference>
<comment type="caution">
    <text evidence="5">The sequence shown here is derived from an EMBL/GenBank/DDBJ whole genome shotgun (WGS) entry which is preliminary data.</text>
</comment>
<gene>
    <name evidence="5" type="ORF">ACFO0J_03650</name>
</gene>
<evidence type="ECO:0000259" key="4">
    <source>
        <dbReference type="PROSITE" id="PS50995"/>
    </source>
</evidence>
<keyword evidence="6" id="KW-1185">Reference proteome</keyword>
<evidence type="ECO:0000256" key="3">
    <source>
        <dbReference type="ARBA" id="ARBA00023163"/>
    </source>
</evidence>
<evidence type="ECO:0000313" key="6">
    <source>
        <dbReference type="Proteomes" id="UP001595756"/>
    </source>
</evidence>
<keyword evidence="3" id="KW-0804">Transcription</keyword>
<dbReference type="PROSITE" id="PS50995">
    <property type="entry name" value="HTH_MARR_2"/>
    <property type="match status" value="1"/>
</dbReference>
<dbReference type="Gene3D" id="1.10.10.10">
    <property type="entry name" value="Winged helix-like DNA-binding domain superfamily/Winged helix DNA-binding domain"/>
    <property type="match status" value="1"/>
</dbReference>
<dbReference type="InterPro" id="IPR000835">
    <property type="entry name" value="HTH_MarR-typ"/>
</dbReference>
<accession>A0ABV8RWJ6</accession>
<evidence type="ECO:0000256" key="2">
    <source>
        <dbReference type="ARBA" id="ARBA00023125"/>
    </source>
</evidence>
<dbReference type="PANTHER" id="PTHR33164">
    <property type="entry name" value="TRANSCRIPTIONAL REGULATOR, MARR FAMILY"/>
    <property type="match status" value="1"/>
</dbReference>
<proteinExistence type="predicted"/>
<dbReference type="Pfam" id="PF01047">
    <property type="entry name" value="MarR"/>
    <property type="match status" value="1"/>
</dbReference>
<evidence type="ECO:0000313" key="5">
    <source>
        <dbReference type="EMBL" id="MFC4297134.1"/>
    </source>
</evidence>
<protein>
    <submittedName>
        <fullName evidence="5">MarR family winged helix-turn-helix transcriptional regulator</fullName>
    </submittedName>
</protein>
<dbReference type="RefSeq" id="WP_376811994.1">
    <property type="nucleotide sequence ID" value="NZ_JBHSDY010000002.1"/>
</dbReference>
<dbReference type="SMART" id="SM00347">
    <property type="entry name" value="HTH_MARR"/>
    <property type="match status" value="1"/>
</dbReference>
<dbReference type="PRINTS" id="PR00598">
    <property type="entry name" value="HTHMARR"/>
</dbReference>
<dbReference type="InterPro" id="IPR036388">
    <property type="entry name" value="WH-like_DNA-bd_sf"/>
</dbReference>
<dbReference type="PANTHER" id="PTHR33164:SF64">
    <property type="entry name" value="TRANSCRIPTIONAL REGULATOR SLYA"/>
    <property type="match status" value="1"/>
</dbReference>